<feature type="compositionally biased region" description="Polar residues" evidence="7">
    <location>
        <begin position="738"/>
        <end position="751"/>
    </location>
</feature>
<dbReference type="EMBL" id="CAJHIA010000002">
    <property type="protein sequence ID" value="CAD6439101.1"/>
    <property type="molecule type" value="Genomic_DNA"/>
</dbReference>
<dbReference type="OrthoDB" id="6121437at2759"/>
<evidence type="ECO:0000256" key="6">
    <source>
        <dbReference type="RuleBase" id="RU362103"/>
    </source>
</evidence>
<evidence type="ECO:0000313" key="10">
    <source>
        <dbReference type="Proteomes" id="UP000624404"/>
    </source>
</evidence>
<reference evidence="9" key="1">
    <citation type="submission" date="2020-10" db="EMBL/GenBank/DDBJ databases">
        <authorList>
            <person name="Kusch S."/>
        </authorList>
    </citation>
    <scope>NUCLEOTIDE SEQUENCE</scope>
    <source>
        <strain evidence="9">SwB9</strain>
    </source>
</reference>
<sequence length="900" mass="100812">MVLFFFFPLPALHFTPLRKHGSSYEIHAIRSNCKSHSFLFLFLMLTAKVSRRLLRLEPSHSSNPISLCRPLTSTKLINSHPTSYNIRSQTRSIFGSSKKESQSNMSSHSQYSRPLVGVTSTIMALGLFYILYQNDYLVIQPLPATRLRPKKSPTKEEEEAEARAEREAIRNAKELSVLPFQEDAAAGDGSAWGSFIGRFNNFSIMSDGKWKNISETVAGYSDFIMPEWAKLLPGYIEKLRRELNMAPGSLADEIWKEAQDPDINPEIEHSASVRVSDDICDEEKMFLQKRKHATKRALAKYLGLPEESIHPDDVPCIAMVGSGGGLRALVAGTGSMLAAGEDGLFDCVTYTAGVSGSCWLQSLFHSSLSERRLDKLVDHLKARIGVHIAYPVDALSALNSAPTNKFLLSGFVEKLKGDRNADFGLVDVYGLLLAARLLVPKGELGVDDRDLKISNQRDYIKNGENPMPIYTAVRHEIPIMEELSEEERQTGTATEATKEKAIREAWFEWFEITPYEMFCEEFGAGIPTWALGRKFEGGKDIPDEETGLRTPELRLPLLLGIFGSAFCATLSHYYREVRPLMKGLMGFGSIDDMIEGRNEDLSKVHPIDPASIPNFAYKMEGKLADTAPESIYQSTHLKLMDAGMSNNLPIYPLLRPGREVDVLIAFDASADVKTDNWLSVVDGYARQRGIKGWPIGVGWPRPSDTAAKTEEQLEEAQARTTSEAEAKLEEAQEEQITHLENMTSREQNSKSTDAEGSGDLGYCTVWVGTTEERKETDEPPLSKAVKEEWQLMEPDAGIAVVYLPFLANPKVEGVDPAISEYMSTWNFVYTPDDIDNVVKLAKANFEEGKEQVRGTIRAVYERKKRIREGREAREREERFKRKMRLGTVGKKGEGDHFYLT</sequence>
<dbReference type="GO" id="GO:0004622">
    <property type="term" value="F:phosphatidylcholine lysophospholipase activity"/>
    <property type="evidence" value="ECO:0007669"/>
    <property type="project" value="UniProtKB-EC"/>
</dbReference>
<dbReference type="GO" id="GO:0005829">
    <property type="term" value="C:cytosol"/>
    <property type="evidence" value="ECO:0007669"/>
    <property type="project" value="TreeGrafter"/>
</dbReference>
<keyword evidence="3 5" id="KW-0442">Lipid degradation</keyword>
<organism evidence="9 10">
    <name type="scientific">Sclerotinia trifoliorum</name>
    <dbReference type="NCBI Taxonomy" id="28548"/>
    <lineage>
        <taxon>Eukaryota</taxon>
        <taxon>Fungi</taxon>
        <taxon>Dikarya</taxon>
        <taxon>Ascomycota</taxon>
        <taxon>Pezizomycotina</taxon>
        <taxon>Leotiomycetes</taxon>
        <taxon>Helotiales</taxon>
        <taxon>Sclerotiniaceae</taxon>
        <taxon>Sclerotinia</taxon>
    </lineage>
</organism>
<evidence type="ECO:0000256" key="7">
    <source>
        <dbReference type="SAM" id="MobiDB-lite"/>
    </source>
</evidence>
<dbReference type="SUPFAM" id="SSF52151">
    <property type="entry name" value="FabD/lysophospholipase-like"/>
    <property type="match status" value="1"/>
</dbReference>
<feature type="region of interest" description="Disordered" evidence="7">
    <location>
        <begin position="722"/>
        <end position="757"/>
    </location>
</feature>
<comment type="catalytic activity">
    <reaction evidence="6">
        <text>a 1-acyl-sn-glycero-3-phosphocholine + H2O = sn-glycerol 3-phosphocholine + a fatty acid + H(+)</text>
        <dbReference type="Rhea" id="RHEA:15177"/>
        <dbReference type="ChEBI" id="CHEBI:15377"/>
        <dbReference type="ChEBI" id="CHEBI:15378"/>
        <dbReference type="ChEBI" id="CHEBI:16870"/>
        <dbReference type="ChEBI" id="CHEBI:28868"/>
        <dbReference type="ChEBI" id="CHEBI:58168"/>
        <dbReference type="EC" id="3.1.1.5"/>
    </reaction>
</comment>
<keyword evidence="2 5" id="KW-0378">Hydrolase</keyword>
<dbReference type="GO" id="GO:0046475">
    <property type="term" value="P:glycerophospholipid catabolic process"/>
    <property type="evidence" value="ECO:0007669"/>
    <property type="project" value="TreeGrafter"/>
</dbReference>
<dbReference type="SMART" id="SM00022">
    <property type="entry name" value="PLAc"/>
    <property type="match status" value="1"/>
</dbReference>
<proteinExistence type="inferred from homology"/>
<dbReference type="InterPro" id="IPR002642">
    <property type="entry name" value="LysoPLipase_cat_dom"/>
</dbReference>
<protein>
    <recommendedName>
        <fullName evidence="6">Lysophospholipase</fullName>
        <ecNumber evidence="6">3.1.1.5</ecNumber>
    </recommendedName>
</protein>
<evidence type="ECO:0000256" key="4">
    <source>
        <dbReference type="ARBA" id="ARBA00023098"/>
    </source>
</evidence>
<evidence type="ECO:0000256" key="5">
    <source>
        <dbReference type="PROSITE-ProRule" id="PRU00555"/>
    </source>
</evidence>
<dbReference type="Pfam" id="PF01735">
    <property type="entry name" value="PLA2_B"/>
    <property type="match status" value="1"/>
</dbReference>
<dbReference type="Gene3D" id="3.40.1090.10">
    <property type="entry name" value="Cytosolic phospholipase A2 catalytic domain"/>
    <property type="match status" value="1"/>
</dbReference>
<feature type="region of interest" description="Disordered" evidence="7">
    <location>
        <begin position="696"/>
        <end position="715"/>
    </location>
</feature>
<dbReference type="GO" id="GO:0004623">
    <property type="term" value="F:phospholipase A2 activity"/>
    <property type="evidence" value="ECO:0007669"/>
    <property type="project" value="TreeGrafter"/>
</dbReference>
<dbReference type="Proteomes" id="UP000624404">
    <property type="component" value="Unassembled WGS sequence"/>
</dbReference>
<feature type="domain" description="PLA2c" evidence="8">
    <location>
        <begin position="265"/>
        <end position="889"/>
    </location>
</feature>
<accession>A0A8H2VL07</accession>
<dbReference type="CDD" id="cd00147">
    <property type="entry name" value="cPLA2_like"/>
    <property type="match status" value="1"/>
</dbReference>
<dbReference type="PANTHER" id="PTHR10728">
    <property type="entry name" value="CYTOSOLIC PHOSPHOLIPASE A2"/>
    <property type="match status" value="1"/>
</dbReference>
<dbReference type="InterPro" id="IPR016035">
    <property type="entry name" value="Acyl_Trfase/lysoPLipase"/>
</dbReference>
<keyword evidence="10" id="KW-1185">Reference proteome</keyword>
<evidence type="ECO:0000259" key="8">
    <source>
        <dbReference type="PROSITE" id="PS51210"/>
    </source>
</evidence>
<gene>
    <name evidence="9" type="ORF">SCLTRI_LOCUS46</name>
</gene>
<evidence type="ECO:0000256" key="1">
    <source>
        <dbReference type="ARBA" id="ARBA00008780"/>
    </source>
</evidence>
<dbReference type="PANTHER" id="PTHR10728:SF40">
    <property type="entry name" value="PATATIN FAMILY PROTEIN"/>
    <property type="match status" value="1"/>
</dbReference>
<evidence type="ECO:0000256" key="2">
    <source>
        <dbReference type="ARBA" id="ARBA00022801"/>
    </source>
</evidence>
<evidence type="ECO:0000256" key="3">
    <source>
        <dbReference type="ARBA" id="ARBA00022963"/>
    </source>
</evidence>
<keyword evidence="4 5" id="KW-0443">Lipid metabolism</keyword>
<dbReference type="PROSITE" id="PS51210">
    <property type="entry name" value="PLA2C"/>
    <property type="match status" value="1"/>
</dbReference>
<comment type="similarity">
    <text evidence="1 6">Belongs to the lysophospholipase family.</text>
</comment>
<dbReference type="AlphaFoldDB" id="A0A8H2VL07"/>
<dbReference type="EC" id="3.1.1.5" evidence="6"/>
<evidence type="ECO:0000313" key="9">
    <source>
        <dbReference type="EMBL" id="CAD6439101.1"/>
    </source>
</evidence>
<comment type="caution">
    <text evidence="9">The sequence shown here is derived from an EMBL/GenBank/DDBJ whole genome shotgun (WGS) entry which is preliminary data.</text>
</comment>
<name>A0A8H2VL07_9HELO</name>